<dbReference type="Pfam" id="PF20042">
    <property type="entry name" value="DUF6444"/>
    <property type="match status" value="1"/>
</dbReference>
<proteinExistence type="predicted"/>
<dbReference type="AlphaFoldDB" id="A0A8E6ETQ7"/>
<keyword evidence="4" id="KW-1185">Reference proteome</keyword>
<feature type="region of interest" description="Disordered" evidence="1">
    <location>
        <begin position="14"/>
        <end position="60"/>
    </location>
</feature>
<reference evidence="3" key="1">
    <citation type="submission" date="2021-05" db="EMBL/GenBank/DDBJ databases">
        <title>Complete genome sequence of the cellulolytic planctomycete Telmatocola sphagniphila SP2T and characterization of the first cellulase from planctomycetes.</title>
        <authorList>
            <person name="Rakitin A.L."/>
            <person name="Beletsky A.V."/>
            <person name="Naumoff D.G."/>
            <person name="Kulichevskaya I.S."/>
            <person name="Mardanov A.V."/>
            <person name="Ravin N.V."/>
            <person name="Dedysh S.N."/>
        </authorList>
    </citation>
    <scope>NUCLEOTIDE SEQUENCE</scope>
    <source>
        <strain evidence="3">SP2T</strain>
    </source>
</reference>
<evidence type="ECO:0000256" key="1">
    <source>
        <dbReference type="SAM" id="MobiDB-lite"/>
    </source>
</evidence>
<organism evidence="3 4">
    <name type="scientific">Telmatocola sphagniphila</name>
    <dbReference type="NCBI Taxonomy" id="1123043"/>
    <lineage>
        <taxon>Bacteria</taxon>
        <taxon>Pseudomonadati</taxon>
        <taxon>Planctomycetota</taxon>
        <taxon>Planctomycetia</taxon>
        <taxon>Gemmatales</taxon>
        <taxon>Gemmataceae</taxon>
    </lineage>
</organism>
<feature type="compositionally biased region" description="Basic residues" evidence="1">
    <location>
        <begin position="37"/>
        <end position="47"/>
    </location>
</feature>
<feature type="domain" description="DUF6444" evidence="2">
    <location>
        <begin position="4"/>
        <end position="59"/>
    </location>
</feature>
<sequence length="73" mass="7961">MITVLEARISELERQLGLNSTNSSKPPSSDGPNVKRPPAKAKSKNKRGGQPGVPKHQRRWVALNAVTHNSLSH</sequence>
<gene>
    <name evidence="3" type="ORF">KIH39_02015</name>
</gene>
<evidence type="ECO:0000313" key="3">
    <source>
        <dbReference type="EMBL" id="QVL32719.1"/>
    </source>
</evidence>
<protein>
    <recommendedName>
        <fullName evidence="2">DUF6444 domain-containing protein</fullName>
    </recommendedName>
</protein>
<name>A0A8E6ETQ7_9BACT</name>
<evidence type="ECO:0000313" key="4">
    <source>
        <dbReference type="Proteomes" id="UP000676194"/>
    </source>
</evidence>
<dbReference type="RefSeq" id="WP_213497609.1">
    <property type="nucleotide sequence ID" value="NZ_CP074694.1"/>
</dbReference>
<evidence type="ECO:0000259" key="2">
    <source>
        <dbReference type="Pfam" id="PF20042"/>
    </source>
</evidence>
<dbReference type="InterPro" id="IPR045618">
    <property type="entry name" value="DUF6444"/>
</dbReference>
<feature type="compositionally biased region" description="Polar residues" evidence="1">
    <location>
        <begin position="17"/>
        <end position="31"/>
    </location>
</feature>
<dbReference type="Proteomes" id="UP000676194">
    <property type="component" value="Chromosome"/>
</dbReference>
<dbReference type="EMBL" id="CP074694">
    <property type="protein sequence ID" value="QVL32719.1"/>
    <property type="molecule type" value="Genomic_DNA"/>
</dbReference>
<dbReference type="KEGG" id="tsph:KIH39_02015"/>
<accession>A0A8E6ETQ7</accession>